<dbReference type="PANTHER" id="PTHR36180">
    <property type="entry name" value="DNA-BINDING PROTEIN-RELATED-RELATED"/>
    <property type="match status" value="1"/>
</dbReference>
<dbReference type="Pfam" id="PF10548">
    <property type="entry name" value="P22_AR_C"/>
    <property type="match status" value="1"/>
</dbReference>
<dbReference type="AlphaFoldDB" id="A0A754B6W9"/>
<dbReference type="PANTHER" id="PTHR36180:SF1">
    <property type="entry name" value="ANTA_ANTB ANTIREPRESSOR DOMAIN-CONTAINING PROTEIN"/>
    <property type="match status" value="1"/>
</dbReference>
<dbReference type="Pfam" id="PF08346">
    <property type="entry name" value="AntA"/>
    <property type="match status" value="1"/>
</dbReference>
<name>A0A754B6W9_SALER</name>
<comment type="caution">
    <text evidence="3">The sequence shown here is derived from an EMBL/GenBank/DDBJ whole genome shotgun (WGS) entry which is preliminary data.</text>
</comment>
<feature type="domain" description="AntA/AntB antirepressor" evidence="1">
    <location>
        <begin position="22"/>
        <end position="91"/>
    </location>
</feature>
<dbReference type="EMBL" id="DAAWNC010000012">
    <property type="protein sequence ID" value="HAF8580218.1"/>
    <property type="molecule type" value="Genomic_DNA"/>
</dbReference>
<protein>
    <submittedName>
        <fullName evidence="3">Phage antirepressor Ant</fullName>
    </submittedName>
</protein>
<gene>
    <name evidence="3" type="ORF">G5T75_004183</name>
</gene>
<sequence length="215" mass="24954">MNNQLIPVFNGSISNESALLCDARELHTFLEVGKRFASWITERLTEYGFIENQDYVIASQSREAKTRGGHNRKDYHLTLDTAKELAMVERNEKGRQIRRYFIECEKQLRQQQIQLQLPPAREPLLHTITLTDDELCDLCWLWKISDNMQKAAKKIYPGLLELGSEHTGVCRDAAYESVPTIKRVRNALLRVTTKAEFAPELSPNWRRILPQLRQS</sequence>
<dbReference type="InterPro" id="IPR018876">
    <property type="entry name" value="Phage_P22_antirepressor_C"/>
</dbReference>
<reference evidence="3" key="1">
    <citation type="journal article" date="2018" name="Genome Biol.">
        <title>SKESA: strategic k-mer extension for scrupulous assemblies.</title>
        <authorList>
            <person name="Souvorov A."/>
            <person name="Agarwala R."/>
            <person name="Lipman D.J."/>
        </authorList>
    </citation>
    <scope>NUCLEOTIDE SEQUENCE</scope>
    <source>
        <strain evidence="3">MA.MZ045</strain>
    </source>
</reference>
<reference evidence="3" key="2">
    <citation type="submission" date="2020-02" db="EMBL/GenBank/DDBJ databases">
        <authorList>
            <consortium name="NCBI Pathogen Detection Project"/>
        </authorList>
    </citation>
    <scope>NUCLEOTIDE SEQUENCE</scope>
    <source>
        <strain evidence="3">MA.MZ045</strain>
    </source>
</reference>
<dbReference type="InterPro" id="IPR013557">
    <property type="entry name" value="AntA/B_antirep"/>
</dbReference>
<proteinExistence type="predicted"/>
<dbReference type="RefSeq" id="WP_079792044.1">
    <property type="nucleotide sequence ID" value="NZ_MXLQ01000043.1"/>
</dbReference>
<evidence type="ECO:0000259" key="2">
    <source>
        <dbReference type="Pfam" id="PF10548"/>
    </source>
</evidence>
<organism evidence="3">
    <name type="scientific">Salmonella enterica</name>
    <name type="common">Salmonella choleraesuis</name>
    <dbReference type="NCBI Taxonomy" id="28901"/>
    <lineage>
        <taxon>Bacteria</taxon>
        <taxon>Pseudomonadati</taxon>
        <taxon>Pseudomonadota</taxon>
        <taxon>Gammaproteobacteria</taxon>
        <taxon>Enterobacterales</taxon>
        <taxon>Enterobacteriaceae</taxon>
        <taxon>Salmonella</taxon>
    </lineage>
</organism>
<evidence type="ECO:0000313" key="3">
    <source>
        <dbReference type="EMBL" id="HAF8580218.1"/>
    </source>
</evidence>
<accession>A0A754B6W9</accession>
<evidence type="ECO:0000259" key="1">
    <source>
        <dbReference type="Pfam" id="PF08346"/>
    </source>
</evidence>
<feature type="domain" description="Bacteriophage P22 antirepressor protein C-terminal" evidence="2">
    <location>
        <begin position="128"/>
        <end position="193"/>
    </location>
</feature>